<dbReference type="WBParaSite" id="JU765_v2.g3971.t1">
    <property type="protein sequence ID" value="JU765_v2.g3971.t1"/>
    <property type="gene ID" value="JU765_v2.g3971"/>
</dbReference>
<sequence>MRFGQVLSTASRLVGSSLNVVPQFEELSSLRTTYEMNKMLSNLCERMRSNGQEFDPASKLEPRRMHDSRSQILVPIASDPEARIRYISHSGAVRFGKLLEDMDMFSAWLGFLHNFGSVEAMEEEKPIRRAMVTACVDKIDLQRNILSSERDMVLDGHIGYVGKTSVETIMRLFQEDGKGSMQQLLQAKFVMVSLDPLETKKTVPVHPMSRPSVEEAVIFNAGVMAFKDRKQADQYSLFLRPPVPEEIQLLHETFLNSLGKDEHTYGQRPTRSGDIYMMDTQLQTTKICFPENKNIYGKIFGGFLMREAFELASATSKFFCKKPTEVFAVDDIVFRRPVETGDTLIFTAWVTYTLQNCMQVRVEARVRNYDKEQTSNTFHFSFRTRDDSPVSAVVPNKYNEGMMMLNGRRHLLKSMAANLI</sequence>
<protein>
    <submittedName>
        <fullName evidence="2">HotDog ACOT-type domain-containing protein</fullName>
    </submittedName>
</protein>
<organism evidence="1 2">
    <name type="scientific">Panagrolaimus sp. JU765</name>
    <dbReference type="NCBI Taxonomy" id="591449"/>
    <lineage>
        <taxon>Eukaryota</taxon>
        <taxon>Metazoa</taxon>
        <taxon>Ecdysozoa</taxon>
        <taxon>Nematoda</taxon>
        <taxon>Chromadorea</taxon>
        <taxon>Rhabditida</taxon>
        <taxon>Tylenchina</taxon>
        <taxon>Panagrolaimomorpha</taxon>
        <taxon>Panagrolaimoidea</taxon>
        <taxon>Panagrolaimidae</taxon>
        <taxon>Panagrolaimus</taxon>
    </lineage>
</organism>
<proteinExistence type="predicted"/>
<evidence type="ECO:0000313" key="2">
    <source>
        <dbReference type="WBParaSite" id="JU765_v2.g3971.t1"/>
    </source>
</evidence>
<name>A0AC34R6U7_9BILA</name>
<dbReference type="Proteomes" id="UP000887576">
    <property type="component" value="Unplaced"/>
</dbReference>
<accession>A0AC34R6U7</accession>
<evidence type="ECO:0000313" key="1">
    <source>
        <dbReference type="Proteomes" id="UP000887576"/>
    </source>
</evidence>
<reference evidence="2" key="1">
    <citation type="submission" date="2022-11" db="UniProtKB">
        <authorList>
            <consortium name="WormBaseParasite"/>
        </authorList>
    </citation>
    <scope>IDENTIFICATION</scope>
</reference>